<name>A0A0V1N1H3_9BILA</name>
<dbReference type="PANTHER" id="PTHR37984:SF13">
    <property type="entry name" value="RIBONUCLEASE H"/>
    <property type="match status" value="1"/>
</dbReference>
<dbReference type="PANTHER" id="PTHR37984">
    <property type="entry name" value="PROTEIN CBG26694"/>
    <property type="match status" value="1"/>
</dbReference>
<reference evidence="1 2" key="1">
    <citation type="submission" date="2015-01" db="EMBL/GenBank/DDBJ databases">
        <title>Evolution of Trichinella species and genotypes.</title>
        <authorList>
            <person name="Korhonen P.K."/>
            <person name="Edoardo P."/>
            <person name="Giuseppe L.R."/>
            <person name="Gasser R.B."/>
        </authorList>
    </citation>
    <scope>NUCLEOTIDE SEQUENCE [LARGE SCALE GENOMIC DNA]</scope>
    <source>
        <strain evidence="1">ISS1980</strain>
    </source>
</reference>
<dbReference type="STRING" id="268474.A0A0V1N1H3"/>
<accession>A0A0V1N1H3</accession>
<dbReference type="AlphaFoldDB" id="A0A0V1N1H3"/>
<keyword evidence="2" id="KW-1185">Reference proteome</keyword>
<protein>
    <submittedName>
        <fullName evidence="1">Uncharacterized protein</fullName>
    </submittedName>
</protein>
<gene>
    <name evidence="1" type="primary">K02A2.6</name>
    <name evidence="1" type="ORF">T10_8353</name>
</gene>
<dbReference type="Gene3D" id="3.10.10.10">
    <property type="entry name" value="HIV Type 1 Reverse Transcriptase, subunit A, domain 1"/>
    <property type="match status" value="1"/>
</dbReference>
<dbReference type="InterPro" id="IPR043502">
    <property type="entry name" value="DNA/RNA_pol_sf"/>
</dbReference>
<dbReference type="EMBL" id="JYDO01000017">
    <property type="protein sequence ID" value="KRZ77667.1"/>
    <property type="molecule type" value="Genomic_DNA"/>
</dbReference>
<proteinExistence type="predicted"/>
<dbReference type="Proteomes" id="UP000054843">
    <property type="component" value="Unassembled WGS sequence"/>
</dbReference>
<dbReference type="InterPro" id="IPR043128">
    <property type="entry name" value="Rev_trsase/Diguanyl_cyclase"/>
</dbReference>
<dbReference type="SUPFAM" id="SSF56672">
    <property type="entry name" value="DNA/RNA polymerases"/>
    <property type="match status" value="1"/>
</dbReference>
<evidence type="ECO:0000313" key="1">
    <source>
        <dbReference type="EMBL" id="KRZ77667.1"/>
    </source>
</evidence>
<dbReference type="Gene3D" id="3.30.70.270">
    <property type="match status" value="1"/>
</dbReference>
<organism evidence="1 2">
    <name type="scientific">Trichinella papuae</name>
    <dbReference type="NCBI Taxonomy" id="268474"/>
    <lineage>
        <taxon>Eukaryota</taxon>
        <taxon>Metazoa</taxon>
        <taxon>Ecdysozoa</taxon>
        <taxon>Nematoda</taxon>
        <taxon>Enoplea</taxon>
        <taxon>Dorylaimia</taxon>
        <taxon>Trichinellida</taxon>
        <taxon>Trichinellidae</taxon>
        <taxon>Trichinella</taxon>
    </lineage>
</organism>
<dbReference type="InterPro" id="IPR050951">
    <property type="entry name" value="Retrovirus_Pol_polyprotein"/>
</dbReference>
<sequence length="156" mass="17376">MKNSLMFSMKDWINIPVNQPLPFALKSKAEAESHRLAEEKTFDPTNYSECASPIVPVVKGNGKIRLCGDYKATVNPSIKSDVYPLPTVNEALAELAGGKFFSKLDLDTAYTSSKTSFWHCISAKHLQKINGVSLVKFEGHSSVDRNTSLRWRLCHS</sequence>
<comment type="caution">
    <text evidence="1">The sequence shown here is derived from an EMBL/GenBank/DDBJ whole genome shotgun (WGS) entry which is preliminary data.</text>
</comment>
<evidence type="ECO:0000313" key="2">
    <source>
        <dbReference type="Proteomes" id="UP000054843"/>
    </source>
</evidence>